<dbReference type="InterPro" id="IPR012674">
    <property type="entry name" value="Calycin"/>
</dbReference>
<evidence type="ECO:0000313" key="2">
    <source>
        <dbReference type="EMBL" id="JAC28586.1"/>
    </source>
</evidence>
<proteinExistence type="evidence at transcript level"/>
<organism evidence="2">
    <name type="scientific">Amblyomma triste</name>
    <name type="common">Neotropical tick</name>
    <dbReference type="NCBI Taxonomy" id="251400"/>
    <lineage>
        <taxon>Eukaryota</taxon>
        <taxon>Metazoa</taxon>
        <taxon>Ecdysozoa</taxon>
        <taxon>Arthropoda</taxon>
        <taxon>Chelicerata</taxon>
        <taxon>Arachnida</taxon>
        <taxon>Acari</taxon>
        <taxon>Parasitiformes</taxon>
        <taxon>Ixodida</taxon>
        <taxon>Ixodoidea</taxon>
        <taxon>Ixodidae</taxon>
        <taxon>Amblyomminae</taxon>
        <taxon>Amblyomma</taxon>
    </lineage>
</organism>
<dbReference type="EMBL" id="GBBM01006832">
    <property type="protein sequence ID" value="JAC28586.1"/>
    <property type="molecule type" value="mRNA"/>
</dbReference>
<feature type="chain" id="PRO_5001520521" evidence="1">
    <location>
        <begin position="19"/>
        <end position="214"/>
    </location>
</feature>
<feature type="signal peptide" evidence="1">
    <location>
        <begin position="1"/>
        <end position="18"/>
    </location>
</feature>
<reference evidence="2" key="1">
    <citation type="submission" date="2014-03" db="EMBL/GenBank/DDBJ databases">
        <title>The sialotranscriptome of Amblyomma triste, Amblyomma parvum and Amblyomma cajennense ticks, uncovered by 454-based RNA-seq.</title>
        <authorList>
            <person name="Garcia G.R."/>
            <person name="Gardinassi L.G."/>
            <person name="Ribeiro J.M."/>
            <person name="Anatriello E."/>
            <person name="Ferreira B.R."/>
            <person name="Moreira H.N."/>
            <person name="Mafra C."/>
            <person name="Olegario M.M."/>
            <person name="Szabo P.J."/>
            <person name="Miranda-Santos I.K."/>
            <person name="Maruyama S.R."/>
        </authorList>
    </citation>
    <scope>NUCLEOTIDE SEQUENCE</scope>
    <source>
        <strain evidence="2">Mato Grasso do Sul</strain>
        <tissue evidence="2">Salivary glands</tissue>
    </source>
</reference>
<keyword evidence="1" id="KW-0732">Signal</keyword>
<accession>A0A023G320</accession>
<name>A0A023G320_AMBTT</name>
<dbReference type="Gene3D" id="2.40.128.20">
    <property type="match status" value="1"/>
</dbReference>
<dbReference type="AlphaFoldDB" id="A0A023G320"/>
<protein>
    <submittedName>
        <fullName evidence="2">Putative secreted protein 94</fullName>
    </submittedName>
</protein>
<evidence type="ECO:0000256" key="1">
    <source>
        <dbReference type="SAM" id="SignalP"/>
    </source>
</evidence>
<sequence>MLLLPLLIVGIGVCPTESKNVPEGKPPKNRRLIRSARKFLHSNQTIHLLMYSESIKGEIPECISSQLLSINGEDEGVSRTLEADGNITWDFGKPLKPVKTSPTKPPKMITISVRANVTIYVGNVYPSLQVVPDKDPLLPFWTDVQMIRHAAGKCIILEAGSYNGDPNKPPCTLWGYNNEVKCANKFKKLCGNGVPVNLSDCEHLEEKGDSQANC</sequence>